<dbReference type="STRING" id="930129.SAMN05216352_11560"/>
<protein>
    <submittedName>
        <fullName evidence="1">Uncharacterized protein</fullName>
    </submittedName>
</protein>
<dbReference type="Proteomes" id="UP000199017">
    <property type="component" value="Unassembled WGS sequence"/>
</dbReference>
<dbReference type="OrthoDB" id="1953969at2"/>
<gene>
    <name evidence="1" type="ORF">SAMN05216352_11560</name>
</gene>
<dbReference type="AlphaFoldDB" id="A0A1G8PP58"/>
<dbReference type="RefSeq" id="WP_091587450.1">
    <property type="nucleotide sequence ID" value="NZ_FNDU01000015.1"/>
</dbReference>
<name>A0A1G8PP58_9BACI</name>
<evidence type="ECO:0000313" key="1">
    <source>
        <dbReference type="EMBL" id="SDI94339.1"/>
    </source>
</evidence>
<dbReference type="EMBL" id="FNDU01000015">
    <property type="protein sequence ID" value="SDI94339.1"/>
    <property type="molecule type" value="Genomic_DNA"/>
</dbReference>
<accession>A0A1G8PP58</accession>
<reference evidence="1 2" key="1">
    <citation type="submission" date="2016-10" db="EMBL/GenBank/DDBJ databases">
        <authorList>
            <person name="de Groot N.N."/>
        </authorList>
    </citation>
    <scope>NUCLEOTIDE SEQUENCE [LARGE SCALE GENOMIC DNA]</scope>
    <source>
        <strain evidence="2">P4B,CCM 7963,CECT 7998,DSM 25260,IBRC-M 10614,KCTC 13821</strain>
    </source>
</reference>
<evidence type="ECO:0000313" key="2">
    <source>
        <dbReference type="Proteomes" id="UP000199017"/>
    </source>
</evidence>
<keyword evidence="2" id="KW-1185">Reference proteome</keyword>
<sequence length="86" mass="10346">MKGVVEETEKQVCHVNMLQFDRMYHTYIHMEDVEHSELLFIQQLQLYGEELCPLNGIISYEERRTQCDIHPRDEEDSEEDNNVPYI</sequence>
<organism evidence="1 2">
    <name type="scientific">Alteribacillus bidgolensis</name>
    <dbReference type="NCBI Taxonomy" id="930129"/>
    <lineage>
        <taxon>Bacteria</taxon>
        <taxon>Bacillati</taxon>
        <taxon>Bacillota</taxon>
        <taxon>Bacilli</taxon>
        <taxon>Bacillales</taxon>
        <taxon>Bacillaceae</taxon>
        <taxon>Alteribacillus</taxon>
    </lineage>
</organism>
<proteinExistence type="predicted"/>